<dbReference type="EMBL" id="CP144750">
    <property type="protein sequence ID" value="WVZ78989.1"/>
    <property type="molecule type" value="Genomic_DNA"/>
</dbReference>
<accession>A0AAQ3TRA2</accession>
<evidence type="ECO:0000313" key="2">
    <source>
        <dbReference type="EMBL" id="WVZ78989.1"/>
    </source>
</evidence>
<dbReference type="Pfam" id="PF03372">
    <property type="entry name" value="Exo_endo_phos"/>
    <property type="match status" value="1"/>
</dbReference>
<dbReference type="AlphaFoldDB" id="A0AAQ3TRA2"/>
<dbReference type="Gene3D" id="3.60.10.10">
    <property type="entry name" value="Endonuclease/exonuclease/phosphatase"/>
    <property type="match status" value="1"/>
</dbReference>
<dbReference type="PANTHER" id="PTHR33116:SF78">
    <property type="entry name" value="OS12G0587133 PROTEIN"/>
    <property type="match status" value="1"/>
</dbReference>
<dbReference type="PROSITE" id="PS50878">
    <property type="entry name" value="RT_POL"/>
    <property type="match status" value="1"/>
</dbReference>
<feature type="domain" description="Reverse transcriptase" evidence="1">
    <location>
        <begin position="386"/>
        <end position="640"/>
    </location>
</feature>
<dbReference type="Pfam" id="PF13966">
    <property type="entry name" value="zf-RVT"/>
    <property type="match status" value="1"/>
</dbReference>
<dbReference type="SUPFAM" id="SSF56672">
    <property type="entry name" value="DNA/RNA polymerases"/>
    <property type="match status" value="1"/>
</dbReference>
<reference evidence="2 3" key="1">
    <citation type="submission" date="2024-02" db="EMBL/GenBank/DDBJ databases">
        <title>High-quality chromosome-scale genome assembly of Pensacola bahiagrass (Paspalum notatum Flugge var. saurae).</title>
        <authorList>
            <person name="Vega J.M."/>
            <person name="Podio M."/>
            <person name="Orjuela J."/>
            <person name="Siena L.A."/>
            <person name="Pessino S.C."/>
            <person name="Combes M.C."/>
            <person name="Mariac C."/>
            <person name="Albertini E."/>
            <person name="Pupilli F."/>
            <person name="Ortiz J.P.A."/>
            <person name="Leblanc O."/>
        </authorList>
    </citation>
    <scope>NUCLEOTIDE SEQUENCE [LARGE SCALE GENOMIC DNA]</scope>
    <source>
        <strain evidence="2">R1</strain>
        <tissue evidence="2">Leaf</tissue>
    </source>
</reference>
<sequence length="1043" mass="118727">MSSTPDHTWWITTVYGPVVDEGRAAFLQELRDVRSLCLGPWLLCGDFNMILNAADKNNGRLNRRVMALFRRFLDEVELAELHLDGRLFTWSNERVHPTLECIDRAFASVDWLGLFPDHWLRALSSDCSDHAPLLLHTCCVPWVKRRFRFESIWPKFPGFLETVVEAWSVSSPLADPCRLLDIKLRNTAKALQSWSAKFVGSVRLQLAVAREVVLLFDGAQDTRPLSSAEISLRRQLKIKCLRLAFLSRTIARQRSRMIFLAAGDANTKFFHLQACHRNRRNFIHEINVDGHQIALEEDKARAFFQCFKDVFGNFFERSHSLRFDRLGLRSVSLAGLDRCFSEDEVWAVVRELPSEKAPGPDGFTGLFFKTAWPVIKADIMRVFNALWSLDTRSLFLLNDAYLVLLKKKSDAVEIRDFRPISLIHSVCKLLTKVLSTRLAPKLNDLISRNQSAFIKSRCIHDNFRTVQLTCKLLHRRKVPALFLKIDLAKAFDYRNWIAALLSTSSTKLLINGSVGRRICHARGLRQGDPLSPMLFVIVMEALNGLIGLADREGFLSRFRLPSICRALLYADDLVIFLVPSRSDLSLLKSLLEVFAGASGLFANLAKCSATPIACQLEDLALVQQTRALINFPCVYLGIPLSTRKLRRGEEQAVIDKVAAKIPRWKGNLLNLAGRTVLVKSTLSAVPVHAIDKLRRSFLWSGSAVSVQGRCKVVWTRVCRPVEFGGLGITDLHLLGLALRVRWCWLQRSDPQEVWAGLSCGMERGVLDLFRAGSEIILGNGSTALFWVDNWLDGLPLEAIAPNLVKAVPTRFRSRTVREGLLNRAWISDIRGTLTEAMVIEYVEVWEKVQQVTLNEAAQDRFRWRWESDGVYSSASAYRACFMGSIRFLGAKFIWKAKVPPKVKFFAWLAAQDRCWTSERRRRHGLQDDDQCALCDQEVESINHLLLQCSFSRHWALVRKRTAKEFRHGLDAVIILVCWLLWKERNARVFDARASSPHEVLSKILDEARLWDLAGFRAFASLIELLPSFLDTFFVDPPRSPIFD</sequence>
<evidence type="ECO:0000259" key="1">
    <source>
        <dbReference type="PROSITE" id="PS50878"/>
    </source>
</evidence>
<dbReference type="InterPro" id="IPR005135">
    <property type="entry name" value="Endo/exonuclease/phosphatase"/>
</dbReference>
<dbReference type="CDD" id="cd01650">
    <property type="entry name" value="RT_nLTR_like"/>
    <property type="match status" value="1"/>
</dbReference>
<dbReference type="SUPFAM" id="SSF56219">
    <property type="entry name" value="DNase I-like"/>
    <property type="match status" value="1"/>
</dbReference>
<evidence type="ECO:0000313" key="3">
    <source>
        <dbReference type="Proteomes" id="UP001341281"/>
    </source>
</evidence>
<dbReference type="Proteomes" id="UP001341281">
    <property type="component" value="Chromosome 06"/>
</dbReference>
<feature type="non-terminal residue" evidence="2">
    <location>
        <position position="1043"/>
    </location>
</feature>
<dbReference type="InterPro" id="IPR043502">
    <property type="entry name" value="DNA/RNA_pol_sf"/>
</dbReference>
<dbReference type="Pfam" id="PF00078">
    <property type="entry name" value="RVT_1"/>
    <property type="match status" value="1"/>
</dbReference>
<name>A0AAQ3TRA2_PASNO</name>
<dbReference type="GO" id="GO:0003824">
    <property type="term" value="F:catalytic activity"/>
    <property type="evidence" value="ECO:0007669"/>
    <property type="project" value="InterPro"/>
</dbReference>
<dbReference type="InterPro" id="IPR036691">
    <property type="entry name" value="Endo/exonu/phosph_ase_sf"/>
</dbReference>
<gene>
    <name evidence="2" type="ORF">U9M48_026623</name>
</gene>
<dbReference type="InterPro" id="IPR026960">
    <property type="entry name" value="RVT-Znf"/>
</dbReference>
<organism evidence="2 3">
    <name type="scientific">Paspalum notatum var. saurae</name>
    <dbReference type="NCBI Taxonomy" id="547442"/>
    <lineage>
        <taxon>Eukaryota</taxon>
        <taxon>Viridiplantae</taxon>
        <taxon>Streptophyta</taxon>
        <taxon>Embryophyta</taxon>
        <taxon>Tracheophyta</taxon>
        <taxon>Spermatophyta</taxon>
        <taxon>Magnoliopsida</taxon>
        <taxon>Liliopsida</taxon>
        <taxon>Poales</taxon>
        <taxon>Poaceae</taxon>
        <taxon>PACMAD clade</taxon>
        <taxon>Panicoideae</taxon>
        <taxon>Andropogonodae</taxon>
        <taxon>Paspaleae</taxon>
        <taxon>Paspalinae</taxon>
        <taxon>Paspalum</taxon>
    </lineage>
</organism>
<proteinExistence type="predicted"/>
<dbReference type="InterPro" id="IPR000477">
    <property type="entry name" value="RT_dom"/>
</dbReference>
<protein>
    <recommendedName>
        <fullName evidence="1">Reverse transcriptase domain-containing protein</fullName>
    </recommendedName>
</protein>
<dbReference type="PANTHER" id="PTHR33116">
    <property type="entry name" value="REVERSE TRANSCRIPTASE ZINC-BINDING DOMAIN-CONTAINING PROTEIN-RELATED-RELATED"/>
    <property type="match status" value="1"/>
</dbReference>
<keyword evidence="3" id="KW-1185">Reference proteome</keyword>